<name>A0A0F7TZ24_PENBI</name>
<evidence type="ECO:0000256" key="1">
    <source>
        <dbReference type="SAM" id="MobiDB-lite"/>
    </source>
</evidence>
<feature type="region of interest" description="Disordered" evidence="1">
    <location>
        <begin position="479"/>
        <end position="534"/>
    </location>
</feature>
<protein>
    <submittedName>
        <fullName evidence="2">Uncharacterized protein</fullName>
    </submittedName>
</protein>
<dbReference type="STRING" id="104259.A0A0F7TZ24"/>
<evidence type="ECO:0000313" key="3">
    <source>
        <dbReference type="Proteomes" id="UP000042958"/>
    </source>
</evidence>
<dbReference type="AlphaFoldDB" id="A0A0F7TZ24"/>
<dbReference type="Proteomes" id="UP000042958">
    <property type="component" value="Unassembled WGS sequence"/>
</dbReference>
<feature type="region of interest" description="Disordered" evidence="1">
    <location>
        <begin position="123"/>
        <end position="154"/>
    </location>
</feature>
<feature type="compositionally biased region" description="Basic and acidic residues" evidence="1">
    <location>
        <begin position="137"/>
        <end position="154"/>
    </location>
</feature>
<dbReference type="OrthoDB" id="4366898at2759"/>
<proteinExistence type="predicted"/>
<sequence>MALCDSMLVPELGTFANPILIEDEPDLANSASNPNMIQAEEDWLRDEPDNLDSDADTEIMTTPEFYGSLTGGNIAYPGKHDAAINSSSIQVSNRPIDSGDLEGLQSVEQLQLDRQTLKVTQNLGDDPFGAAGSESVAIDHKGSERSPKQGKASKIEELKEDLNVTDTLLITRNGAPEEMSIAKNSSGKSLSISPCDIESTTHRLSQEATDNLNRIKCLGKAALTGDSSMSTDIGDELAEIHNHMEHCRRTDCLHAKAFFDGIQSPQNTLSRNLKRSKQARVENEQGRVTMRFYAPASKKGATWPKTFVVNRVILRTDFSSGIPCSLENFQNDDTLLGRGAVVVRLDGENPSVFLTFSPLGPQDNHGVNFHASRKRSDGIVIFESTGAQRELGAKWRHGFTGRIYIELYKNWPFLASDYEERKEFFGSVVLNFHSDTVDSKVFLTFSALSSAEHSPHSPATGNSLRAPLMTSDTITQEVTEKDGYSKGKPPLDSAAGRLKRKLSNDGYQSEPRRSARLAQNIRSSNDNYPSLRKL</sequence>
<reference evidence="3" key="1">
    <citation type="journal article" date="2015" name="Genome Announc.">
        <title>Draft genome sequence of the fungus Penicillium brasilianum MG11.</title>
        <authorList>
            <person name="Horn F."/>
            <person name="Linde J."/>
            <person name="Mattern D.J."/>
            <person name="Walther G."/>
            <person name="Guthke R."/>
            <person name="Brakhage A.A."/>
            <person name="Valiante V."/>
        </authorList>
    </citation>
    <scope>NUCLEOTIDE SEQUENCE [LARGE SCALE GENOMIC DNA]</scope>
    <source>
        <strain evidence="3">MG11</strain>
    </source>
</reference>
<dbReference type="EMBL" id="CDHK01000012">
    <property type="protein sequence ID" value="CEJ61883.1"/>
    <property type="molecule type" value="Genomic_DNA"/>
</dbReference>
<accession>A0A0F7TZ24</accession>
<gene>
    <name evidence="2" type="ORF">PMG11_10399</name>
</gene>
<evidence type="ECO:0000313" key="2">
    <source>
        <dbReference type="EMBL" id="CEJ61883.1"/>
    </source>
</evidence>
<keyword evidence="3" id="KW-1185">Reference proteome</keyword>
<organism evidence="2 3">
    <name type="scientific">Penicillium brasilianum</name>
    <dbReference type="NCBI Taxonomy" id="104259"/>
    <lineage>
        <taxon>Eukaryota</taxon>
        <taxon>Fungi</taxon>
        <taxon>Dikarya</taxon>
        <taxon>Ascomycota</taxon>
        <taxon>Pezizomycotina</taxon>
        <taxon>Eurotiomycetes</taxon>
        <taxon>Eurotiomycetidae</taxon>
        <taxon>Eurotiales</taxon>
        <taxon>Aspergillaceae</taxon>
        <taxon>Penicillium</taxon>
    </lineage>
</organism>